<keyword evidence="3" id="KW-1185">Reference proteome</keyword>
<protein>
    <submittedName>
        <fullName evidence="2">Uncharacterized protein</fullName>
    </submittedName>
</protein>
<gene>
    <name evidence="2" type="ORF">AKJ09_03467</name>
</gene>
<evidence type="ECO:0000313" key="3">
    <source>
        <dbReference type="Proteomes" id="UP000064967"/>
    </source>
</evidence>
<reference evidence="2 3" key="1">
    <citation type="submission" date="2015-08" db="EMBL/GenBank/DDBJ databases">
        <authorList>
            <person name="Babu N.S."/>
            <person name="Beckwith C.J."/>
            <person name="Beseler K.G."/>
            <person name="Brison A."/>
            <person name="Carone J.V."/>
            <person name="Caskin T.P."/>
            <person name="Diamond M."/>
            <person name="Durham M.E."/>
            <person name="Foxe J.M."/>
            <person name="Go M."/>
            <person name="Henderson B.A."/>
            <person name="Jones I.B."/>
            <person name="McGettigan J.A."/>
            <person name="Micheletti S.J."/>
            <person name="Nasrallah M.E."/>
            <person name="Ortiz D."/>
            <person name="Piller C.R."/>
            <person name="Privatt S.R."/>
            <person name="Schneider S.L."/>
            <person name="Sharp S."/>
            <person name="Smith T.C."/>
            <person name="Stanton J.D."/>
            <person name="Ullery H.E."/>
            <person name="Wilson R.J."/>
            <person name="Serrano M.G."/>
            <person name="Buck G."/>
            <person name="Lee V."/>
            <person name="Wang Y."/>
            <person name="Carvalho R."/>
            <person name="Voegtly L."/>
            <person name="Shi R."/>
            <person name="Duckworth R."/>
            <person name="Johnson A."/>
            <person name="Loviza R."/>
            <person name="Walstead R."/>
            <person name="Shah Z."/>
            <person name="Kiflezghi M."/>
            <person name="Wade K."/>
            <person name="Ball S.L."/>
            <person name="Bradley K.W."/>
            <person name="Asai D.J."/>
            <person name="Bowman C.A."/>
            <person name="Russell D.A."/>
            <person name="Pope W.H."/>
            <person name="Jacobs-Sera D."/>
            <person name="Hendrix R.W."/>
            <person name="Hatfull G.F."/>
        </authorList>
    </citation>
    <scope>NUCLEOTIDE SEQUENCE [LARGE SCALE GENOMIC DNA]</scope>
    <source>
        <strain evidence="2 3">DSM 27648</strain>
    </source>
</reference>
<sequence>MQTESTRSLCESGRPARGRAHSTGTLFKSKRPCGMAPRVRLTAELRRKFGRFEGAVAS</sequence>
<proteinExistence type="predicted"/>
<dbReference type="STRING" id="1391654.AKJ09_03467"/>
<feature type="region of interest" description="Disordered" evidence="1">
    <location>
        <begin position="1"/>
        <end position="31"/>
    </location>
</feature>
<dbReference type="KEGG" id="llu:AKJ09_03467"/>
<dbReference type="Proteomes" id="UP000064967">
    <property type="component" value="Chromosome"/>
</dbReference>
<accession>A0A0K1PTE1</accession>
<evidence type="ECO:0000313" key="2">
    <source>
        <dbReference type="EMBL" id="AKU96803.1"/>
    </source>
</evidence>
<evidence type="ECO:0000256" key="1">
    <source>
        <dbReference type="SAM" id="MobiDB-lite"/>
    </source>
</evidence>
<dbReference type="EMBL" id="CP012333">
    <property type="protein sequence ID" value="AKU96803.1"/>
    <property type="molecule type" value="Genomic_DNA"/>
</dbReference>
<organism evidence="2 3">
    <name type="scientific">Labilithrix luteola</name>
    <dbReference type="NCBI Taxonomy" id="1391654"/>
    <lineage>
        <taxon>Bacteria</taxon>
        <taxon>Pseudomonadati</taxon>
        <taxon>Myxococcota</taxon>
        <taxon>Polyangia</taxon>
        <taxon>Polyangiales</taxon>
        <taxon>Labilitrichaceae</taxon>
        <taxon>Labilithrix</taxon>
    </lineage>
</organism>
<name>A0A0K1PTE1_9BACT</name>
<dbReference type="AlphaFoldDB" id="A0A0K1PTE1"/>